<dbReference type="GO" id="GO:0016491">
    <property type="term" value="F:oxidoreductase activity"/>
    <property type="evidence" value="ECO:0007669"/>
    <property type="project" value="UniProtKB-KW"/>
</dbReference>
<dbReference type="InterPro" id="IPR006076">
    <property type="entry name" value="FAD-dep_OxRdtase"/>
</dbReference>
<dbReference type="InterPro" id="IPR036188">
    <property type="entry name" value="FAD/NAD-bd_sf"/>
</dbReference>
<evidence type="ECO:0000313" key="4">
    <source>
        <dbReference type="Proteomes" id="UP001595632"/>
    </source>
</evidence>
<dbReference type="Pfam" id="PF01266">
    <property type="entry name" value="DAO"/>
    <property type="match status" value="1"/>
</dbReference>
<organism evidence="3 4">
    <name type="scientific">Psychromarinibacter halotolerans</name>
    <dbReference type="NCBI Taxonomy" id="1775175"/>
    <lineage>
        <taxon>Bacteria</taxon>
        <taxon>Pseudomonadati</taxon>
        <taxon>Pseudomonadota</taxon>
        <taxon>Alphaproteobacteria</taxon>
        <taxon>Rhodobacterales</taxon>
        <taxon>Paracoccaceae</taxon>
        <taxon>Psychromarinibacter</taxon>
    </lineage>
</organism>
<comment type="caution">
    <text evidence="3">The sequence shown here is derived from an EMBL/GenBank/DDBJ whole genome shotgun (WGS) entry which is preliminary data.</text>
</comment>
<dbReference type="PANTHER" id="PTHR13847:SF289">
    <property type="entry name" value="GLYCINE OXIDASE"/>
    <property type="match status" value="1"/>
</dbReference>
<accession>A0ABV7GVZ1</accession>
<dbReference type="Gene3D" id="3.30.9.10">
    <property type="entry name" value="D-Amino Acid Oxidase, subunit A, domain 2"/>
    <property type="match status" value="1"/>
</dbReference>
<dbReference type="SUPFAM" id="SSF54373">
    <property type="entry name" value="FAD-linked reductases, C-terminal domain"/>
    <property type="match status" value="1"/>
</dbReference>
<dbReference type="RefSeq" id="WP_275631386.1">
    <property type="nucleotide sequence ID" value="NZ_JARGYD010000001.1"/>
</dbReference>
<dbReference type="SUPFAM" id="SSF51905">
    <property type="entry name" value="FAD/NAD(P)-binding domain"/>
    <property type="match status" value="1"/>
</dbReference>
<keyword evidence="1 3" id="KW-0560">Oxidoreductase</keyword>
<dbReference type="Gene3D" id="3.50.50.60">
    <property type="entry name" value="FAD/NAD(P)-binding domain"/>
    <property type="match status" value="2"/>
</dbReference>
<evidence type="ECO:0000256" key="1">
    <source>
        <dbReference type="ARBA" id="ARBA00023002"/>
    </source>
</evidence>
<proteinExistence type="predicted"/>
<dbReference type="PANTHER" id="PTHR13847">
    <property type="entry name" value="SARCOSINE DEHYDROGENASE-RELATED"/>
    <property type="match status" value="1"/>
</dbReference>
<keyword evidence="4" id="KW-1185">Reference proteome</keyword>
<sequence>MHIGIVGTGIVGVATAGWLQRDGHTVTFFDPAEAGTQTSFGNAGSLSPSAVLPVGMPGMWKRVPKWLLDPDGPLVIRTQYLPTVLPWLMRFLGHMSESEVTRIATAMRGLLNPVFDCYMPLLQRAGASSLVRRNGCLYVYSSRESAKRWTFGTQLRRDLGVEMQPVEGEALFELEPDLRGSFEFGQFAPENGSTPDPEALVKAIYGQAITDGAAHLRNRVTGFRAADGVIDGVTLDNGETVGVDGVVVAAGAWSGTLAKELGAKVPLESQRGYHVTIADPGISLNRNVMAVEQNIMVNPMSMGLRLAGTVEFAGLKAAPNYARAEALLGVGRKVFPKLRADTYTPWMGHRPCMPDSMPVIDRAPKYENAWLGFGHGHVGMCGGATTGREIAHLVAGRPPEVDLHPFRATRFGRAA</sequence>
<name>A0ABV7GVZ1_9RHOB</name>
<dbReference type="Proteomes" id="UP001595632">
    <property type="component" value="Unassembled WGS sequence"/>
</dbReference>
<dbReference type="EC" id="1.-.-.-" evidence="3"/>
<feature type="domain" description="FAD dependent oxidoreductase" evidence="2">
    <location>
        <begin position="3"/>
        <end position="393"/>
    </location>
</feature>
<evidence type="ECO:0000259" key="2">
    <source>
        <dbReference type="Pfam" id="PF01266"/>
    </source>
</evidence>
<protein>
    <submittedName>
        <fullName evidence="3">NAD(P)/FAD-dependent oxidoreductase</fullName>
        <ecNumber evidence="3">1.-.-.-</ecNumber>
    </submittedName>
</protein>
<reference evidence="4" key="1">
    <citation type="journal article" date="2019" name="Int. J. Syst. Evol. Microbiol.">
        <title>The Global Catalogue of Microorganisms (GCM) 10K type strain sequencing project: providing services to taxonomists for standard genome sequencing and annotation.</title>
        <authorList>
            <consortium name="The Broad Institute Genomics Platform"/>
            <consortium name="The Broad Institute Genome Sequencing Center for Infectious Disease"/>
            <person name="Wu L."/>
            <person name="Ma J."/>
        </authorList>
    </citation>
    <scope>NUCLEOTIDE SEQUENCE [LARGE SCALE GENOMIC DNA]</scope>
    <source>
        <strain evidence="4">KCTC 52366</strain>
    </source>
</reference>
<dbReference type="EMBL" id="JBHRTB010000010">
    <property type="protein sequence ID" value="MFC3144125.1"/>
    <property type="molecule type" value="Genomic_DNA"/>
</dbReference>
<gene>
    <name evidence="3" type="ORF">ACFOGP_15500</name>
</gene>
<evidence type="ECO:0000313" key="3">
    <source>
        <dbReference type="EMBL" id="MFC3144125.1"/>
    </source>
</evidence>